<feature type="transmembrane region" description="Helical" evidence="10">
    <location>
        <begin position="152"/>
        <end position="171"/>
    </location>
</feature>
<keyword evidence="8 10" id="KW-0472">Membrane</keyword>
<evidence type="ECO:0000256" key="9">
    <source>
        <dbReference type="ARBA" id="ARBA00061644"/>
    </source>
</evidence>
<dbReference type="PROSITE" id="PS50929">
    <property type="entry name" value="ABC_TM1F"/>
    <property type="match status" value="1"/>
</dbReference>
<evidence type="ECO:0000256" key="1">
    <source>
        <dbReference type="ARBA" id="ARBA00004651"/>
    </source>
</evidence>
<dbReference type="GO" id="GO:0005886">
    <property type="term" value="C:plasma membrane"/>
    <property type="evidence" value="ECO:0007669"/>
    <property type="project" value="UniProtKB-SubCell"/>
</dbReference>
<feature type="domain" description="ABC transporter" evidence="11">
    <location>
        <begin position="364"/>
        <end position="600"/>
    </location>
</feature>
<keyword evidence="4 10" id="KW-0812">Transmembrane</keyword>
<dbReference type="InterPro" id="IPR039421">
    <property type="entry name" value="Type_1_exporter"/>
</dbReference>
<evidence type="ECO:0000256" key="8">
    <source>
        <dbReference type="ARBA" id="ARBA00023136"/>
    </source>
</evidence>
<keyword evidence="7 10" id="KW-1133">Transmembrane helix</keyword>
<dbReference type="GO" id="GO:0034040">
    <property type="term" value="F:ATPase-coupled lipid transmembrane transporter activity"/>
    <property type="evidence" value="ECO:0007669"/>
    <property type="project" value="TreeGrafter"/>
</dbReference>
<evidence type="ECO:0000256" key="7">
    <source>
        <dbReference type="ARBA" id="ARBA00022989"/>
    </source>
</evidence>
<feature type="transmembrane region" description="Helical" evidence="10">
    <location>
        <begin position="20"/>
        <end position="45"/>
    </location>
</feature>
<sequence length="605" mass="66645">MKSVYSKIRVFFPGKKFRLLVLNILGLFAVSLFEMLGVALVLPLVNLAMGTPREGFILKVSNFFGDPDTPTLIVIFGVALVAAFVFKGVFSLIIRRWSLGFIATQQSAVSVTLLNRYMREPYLDHRKRGTAPVLNSVNDVVGQAYGTFVNGVLGFIGDLLSIIVLMVMLLVVMPVPALLAFIYFGLASFVLQALLKRKNREQGAIVLNATKGALDAAIEAVVGFREIRMYGVTERYTYRYQEKRIDSVNASMRSAFLSDFPKYTLEIIFIVGIAALLAFMSATQGADSTGYLLLFAGACIRILPNYTRMVASLGSIRAGEHASEKLLEELEHLTPEERMFKMPSAPVVPKNHDYINKSIEPVNIQIDNLTFQYPDGDKPVLKDITLDIPMGSSIAFVGGSGSGKTTLIDLILGLFAPTRGQVLQNGESILKDLRSWHQHIGYVPQDVFIADSTVLEAVAFGLKPEEIDVERVKYCLEVAALTEVINSLENGLETKIGYNATRLSGGQKQRLGIARALYRNPSVLILDEATSALDNETEHKITKTIERISKDITVIIVAHRLSTVRNVDQLVYLSNGRIANQGTFTEVQQANAEFANLVKLGQLPD</sequence>
<evidence type="ECO:0000256" key="6">
    <source>
        <dbReference type="ARBA" id="ARBA00022840"/>
    </source>
</evidence>
<keyword evidence="2" id="KW-0813">Transport</keyword>
<feature type="transmembrane region" description="Helical" evidence="10">
    <location>
        <begin position="177"/>
        <end position="195"/>
    </location>
</feature>
<dbReference type="FunFam" id="3.40.50.300:FF:000299">
    <property type="entry name" value="ABC transporter ATP-binding protein/permease"/>
    <property type="match status" value="1"/>
</dbReference>
<dbReference type="InterPro" id="IPR003593">
    <property type="entry name" value="AAA+_ATPase"/>
</dbReference>
<dbReference type="Pfam" id="PF00005">
    <property type="entry name" value="ABC_tran"/>
    <property type="match status" value="1"/>
</dbReference>
<dbReference type="PANTHER" id="PTHR24221">
    <property type="entry name" value="ATP-BINDING CASSETTE SUB-FAMILY B"/>
    <property type="match status" value="1"/>
</dbReference>
<dbReference type="SUPFAM" id="SSF90123">
    <property type="entry name" value="ABC transporter transmembrane region"/>
    <property type="match status" value="1"/>
</dbReference>
<name>A0A943YCM7_9MICC</name>
<keyword evidence="3" id="KW-1003">Cell membrane</keyword>
<dbReference type="GO" id="GO:0005524">
    <property type="term" value="F:ATP binding"/>
    <property type="evidence" value="ECO:0007669"/>
    <property type="project" value="UniProtKB-KW"/>
</dbReference>
<dbReference type="PANTHER" id="PTHR24221:SF654">
    <property type="entry name" value="ATP-BINDING CASSETTE SUB-FAMILY B MEMBER 6"/>
    <property type="match status" value="1"/>
</dbReference>
<dbReference type="PROSITE" id="PS50893">
    <property type="entry name" value="ABC_TRANSPORTER_2"/>
    <property type="match status" value="1"/>
</dbReference>
<accession>A0A943YCM7</accession>
<dbReference type="GO" id="GO:0140359">
    <property type="term" value="F:ABC-type transporter activity"/>
    <property type="evidence" value="ECO:0007669"/>
    <property type="project" value="InterPro"/>
</dbReference>
<dbReference type="Gene3D" id="1.20.1560.10">
    <property type="entry name" value="ABC transporter type 1, transmembrane domain"/>
    <property type="match status" value="1"/>
</dbReference>
<dbReference type="AlphaFoldDB" id="A0A943YCM7"/>
<dbReference type="InterPro" id="IPR027417">
    <property type="entry name" value="P-loop_NTPase"/>
</dbReference>
<evidence type="ECO:0000313" key="13">
    <source>
        <dbReference type="EMBL" id="MBS6635291.1"/>
    </source>
</evidence>
<evidence type="ECO:0000259" key="11">
    <source>
        <dbReference type="PROSITE" id="PS50893"/>
    </source>
</evidence>
<dbReference type="GO" id="GO:0016887">
    <property type="term" value="F:ATP hydrolysis activity"/>
    <property type="evidence" value="ECO:0007669"/>
    <property type="project" value="InterPro"/>
</dbReference>
<keyword evidence="6 13" id="KW-0067">ATP-binding</keyword>
<evidence type="ECO:0000256" key="10">
    <source>
        <dbReference type="SAM" id="Phobius"/>
    </source>
</evidence>
<dbReference type="Pfam" id="PF00664">
    <property type="entry name" value="ABC_membrane"/>
    <property type="match status" value="1"/>
</dbReference>
<comment type="subcellular location">
    <subcellularLocation>
        <location evidence="1">Cell membrane</location>
        <topology evidence="1">Multi-pass membrane protein</topology>
    </subcellularLocation>
</comment>
<dbReference type="SMART" id="SM00382">
    <property type="entry name" value="AAA"/>
    <property type="match status" value="1"/>
</dbReference>
<gene>
    <name evidence="13" type="ORF">KH265_06505</name>
</gene>
<evidence type="ECO:0000256" key="4">
    <source>
        <dbReference type="ARBA" id="ARBA00022692"/>
    </source>
</evidence>
<dbReference type="InterPro" id="IPR011527">
    <property type="entry name" value="ABC1_TM_dom"/>
</dbReference>
<evidence type="ECO:0000256" key="5">
    <source>
        <dbReference type="ARBA" id="ARBA00022741"/>
    </source>
</evidence>
<evidence type="ECO:0000256" key="3">
    <source>
        <dbReference type="ARBA" id="ARBA00022475"/>
    </source>
</evidence>
<dbReference type="Gene3D" id="3.40.50.300">
    <property type="entry name" value="P-loop containing nucleotide triphosphate hydrolases"/>
    <property type="match status" value="1"/>
</dbReference>
<dbReference type="InterPro" id="IPR017871">
    <property type="entry name" value="ABC_transporter-like_CS"/>
</dbReference>
<dbReference type="PROSITE" id="PS00211">
    <property type="entry name" value="ABC_TRANSPORTER_1"/>
    <property type="match status" value="1"/>
</dbReference>
<dbReference type="InterPro" id="IPR036640">
    <property type="entry name" value="ABC1_TM_sf"/>
</dbReference>
<protein>
    <submittedName>
        <fullName evidence="13">ABC transporter ATP-binding protein</fullName>
    </submittedName>
</protein>
<reference evidence="13" key="1">
    <citation type="submission" date="2021-02" db="EMBL/GenBank/DDBJ databases">
        <title>Infant gut strain persistence is associated with maternal origin, phylogeny, and functional potential including surface adhesion and iron acquisition.</title>
        <authorList>
            <person name="Lou Y.C."/>
        </authorList>
    </citation>
    <scope>NUCLEOTIDE SEQUENCE</scope>
    <source>
        <strain evidence="13">L1_008_092G1_dasL1_008_092G1_concoct_16</strain>
    </source>
</reference>
<keyword evidence="5" id="KW-0547">Nucleotide-binding</keyword>
<comment type="caution">
    <text evidence="13">The sequence shown here is derived from an EMBL/GenBank/DDBJ whole genome shotgun (WGS) entry which is preliminary data.</text>
</comment>
<evidence type="ECO:0000256" key="2">
    <source>
        <dbReference type="ARBA" id="ARBA00022448"/>
    </source>
</evidence>
<dbReference type="EMBL" id="JAGZXI010000008">
    <property type="protein sequence ID" value="MBS6635291.1"/>
    <property type="molecule type" value="Genomic_DNA"/>
</dbReference>
<feature type="transmembrane region" description="Helical" evidence="10">
    <location>
        <begin position="72"/>
        <end position="94"/>
    </location>
</feature>
<proteinExistence type="inferred from homology"/>
<dbReference type="Proteomes" id="UP000739069">
    <property type="component" value="Unassembled WGS sequence"/>
</dbReference>
<feature type="domain" description="ABC transmembrane type-1" evidence="12">
    <location>
        <begin position="21"/>
        <end position="318"/>
    </location>
</feature>
<dbReference type="InterPro" id="IPR003439">
    <property type="entry name" value="ABC_transporter-like_ATP-bd"/>
</dbReference>
<evidence type="ECO:0000259" key="12">
    <source>
        <dbReference type="PROSITE" id="PS50929"/>
    </source>
</evidence>
<dbReference type="SUPFAM" id="SSF52540">
    <property type="entry name" value="P-loop containing nucleoside triphosphate hydrolases"/>
    <property type="match status" value="1"/>
</dbReference>
<comment type="similarity">
    <text evidence="9">Belongs to the ABC transporter superfamily. Lipid exporter (TC 3.A.1.106) family.</text>
</comment>
<feature type="transmembrane region" description="Helical" evidence="10">
    <location>
        <begin position="263"/>
        <end position="282"/>
    </location>
</feature>
<organism evidence="13 14">
    <name type="scientific">Rothia mucilaginosa</name>
    <dbReference type="NCBI Taxonomy" id="43675"/>
    <lineage>
        <taxon>Bacteria</taxon>
        <taxon>Bacillati</taxon>
        <taxon>Actinomycetota</taxon>
        <taxon>Actinomycetes</taxon>
        <taxon>Micrococcales</taxon>
        <taxon>Micrococcaceae</taxon>
        <taxon>Rothia</taxon>
    </lineage>
</organism>
<evidence type="ECO:0000313" key="14">
    <source>
        <dbReference type="Proteomes" id="UP000739069"/>
    </source>
</evidence>